<sequence length="43" mass="5178">MILNCRFYVYIKRLKCSYVFYNNVTLSGNFSSCRSILNMQCKR</sequence>
<protein>
    <submittedName>
        <fullName evidence="1">Uncharacterized protein</fullName>
    </submittedName>
</protein>
<organism evidence="1">
    <name type="scientific">Arundo donax</name>
    <name type="common">Giant reed</name>
    <name type="synonym">Donax arundinaceus</name>
    <dbReference type="NCBI Taxonomy" id="35708"/>
    <lineage>
        <taxon>Eukaryota</taxon>
        <taxon>Viridiplantae</taxon>
        <taxon>Streptophyta</taxon>
        <taxon>Embryophyta</taxon>
        <taxon>Tracheophyta</taxon>
        <taxon>Spermatophyta</taxon>
        <taxon>Magnoliopsida</taxon>
        <taxon>Liliopsida</taxon>
        <taxon>Poales</taxon>
        <taxon>Poaceae</taxon>
        <taxon>PACMAD clade</taxon>
        <taxon>Arundinoideae</taxon>
        <taxon>Arundineae</taxon>
        <taxon>Arundo</taxon>
    </lineage>
</organism>
<accession>A0A0A9C172</accession>
<dbReference type="EMBL" id="GBRH01232608">
    <property type="protein sequence ID" value="JAD65287.1"/>
    <property type="molecule type" value="Transcribed_RNA"/>
</dbReference>
<name>A0A0A9C172_ARUDO</name>
<proteinExistence type="predicted"/>
<reference evidence="1" key="1">
    <citation type="submission" date="2014-09" db="EMBL/GenBank/DDBJ databases">
        <authorList>
            <person name="Magalhaes I.L.F."/>
            <person name="Oliveira U."/>
            <person name="Santos F.R."/>
            <person name="Vidigal T.H.D.A."/>
            <person name="Brescovit A.D."/>
            <person name="Santos A.J."/>
        </authorList>
    </citation>
    <scope>NUCLEOTIDE SEQUENCE</scope>
    <source>
        <tissue evidence="1">Shoot tissue taken approximately 20 cm above the soil surface</tissue>
    </source>
</reference>
<evidence type="ECO:0000313" key="1">
    <source>
        <dbReference type="EMBL" id="JAD65287.1"/>
    </source>
</evidence>
<reference evidence="1" key="2">
    <citation type="journal article" date="2015" name="Data Brief">
        <title>Shoot transcriptome of the giant reed, Arundo donax.</title>
        <authorList>
            <person name="Barrero R.A."/>
            <person name="Guerrero F.D."/>
            <person name="Moolhuijzen P."/>
            <person name="Goolsby J.A."/>
            <person name="Tidwell J."/>
            <person name="Bellgard S.E."/>
            <person name="Bellgard M.I."/>
        </authorList>
    </citation>
    <scope>NUCLEOTIDE SEQUENCE</scope>
    <source>
        <tissue evidence="1">Shoot tissue taken approximately 20 cm above the soil surface</tissue>
    </source>
</reference>
<dbReference type="AlphaFoldDB" id="A0A0A9C172"/>